<proteinExistence type="predicted"/>
<dbReference type="CDD" id="cd18186">
    <property type="entry name" value="BTB_POZ_ZBTB_KLHL-like"/>
    <property type="match status" value="1"/>
</dbReference>
<dbReference type="Proteomes" id="UP000789706">
    <property type="component" value="Unassembled WGS sequence"/>
</dbReference>
<dbReference type="AlphaFoldDB" id="A0A9N9A8K5"/>
<dbReference type="SUPFAM" id="SSF54695">
    <property type="entry name" value="POZ domain"/>
    <property type="match status" value="1"/>
</dbReference>
<sequence length="591" mass="70040">MNTPTKFDFKNYEFCSDFSIFVINDENSIIGPKEYKVHRFILSQQSQYFKVLFESSQNFTEHKSKSVTIKLKDPYNVFPSILNYMYTEILSVYAEFQDSGFENIISDRFLAISFDKLWELDPDIFPPQRLERILKSEFAKFKSEDQKLSIVKKIVEEYYGEDGYDIEIEERWNLITLNSVLPYPLEKEEGDEGEFQEIKAIEGVSERLKRNAKIYNLFQLVDFSLLNPDSWADAFADKMIPNELVVQGLYKVLKDDTQNNETNIKNFLDFLDSENVSKYFDQFSFEIKSGFNDITIHINDNKTYEFHKIILSKESEFFCQLFSSQQITHWIFPWDSLHPDLSVGFISMIHLLYDPNSITILNNINNKPNDIKFTNIMIPILTSSMLTRSLNIISKCFQDIYKQNYLNFILLGCGKLDDNLSKLSEHQKFIRKFVIEILSMKFLKFHDIIVSSKYDSNNNLKCKDISKDFIKEILEKIISKERLTDATETLKISLFNNVFEEWFPNTNPKFITFRNYYNTEILLIRKQQQKNELNEIRHWITRYIDHKKLKICDIKTLSKKWWMPSDLFNAWLVELAKEKINTTREPIINAI</sequence>
<reference evidence="2" key="1">
    <citation type="submission" date="2021-06" db="EMBL/GenBank/DDBJ databases">
        <authorList>
            <person name="Kallberg Y."/>
            <person name="Tangrot J."/>
            <person name="Rosling A."/>
        </authorList>
    </citation>
    <scope>NUCLEOTIDE SEQUENCE</scope>
    <source>
        <strain evidence="2">AZ414A</strain>
    </source>
</reference>
<gene>
    <name evidence="2" type="ORF">DEBURN_LOCUS5690</name>
</gene>
<feature type="domain" description="BTB" evidence="1">
    <location>
        <begin position="292"/>
        <end position="354"/>
    </location>
</feature>
<dbReference type="EMBL" id="CAJVPK010000521">
    <property type="protein sequence ID" value="CAG8521604.1"/>
    <property type="molecule type" value="Genomic_DNA"/>
</dbReference>
<accession>A0A9N9A8K5</accession>
<keyword evidence="3" id="KW-1185">Reference proteome</keyword>
<protein>
    <submittedName>
        <fullName evidence="2">3563_t:CDS:1</fullName>
    </submittedName>
</protein>
<evidence type="ECO:0000259" key="1">
    <source>
        <dbReference type="PROSITE" id="PS50097"/>
    </source>
</evidence>
<dbReference type="InterPro" id="IPR000210">
    <property type="entry name" value="BTB/POZ_dom"/>
</dbReference>
<comment type="caution">
    <text evidence="2">The sequence shown here is derived from an EMBL/GenBank/DDBJ whole genome shotgun (WGS) entry which is preliminary data.</text>
</comment>
<dbReference type="SMART" id="SM00225">
    <property type="entry name" value="BTB"/>
    <property type="match status" value="2"/>
</dbReference>
<dbReference type="PANTHER" id="PTHR24410">
    <property type="entry name" value="HL07962P-RELATED"/>
    <property type="match status" value="1"/>
</dbReference>
<feature type="domain" description="BTB" evidence="1">
    <location>
        <begin position="16"/>
        <end position="94"/>
    </location>
</feature>
<dbReference type="Gene3D" id="3.30.710.10">
    <property type="entry name" value="Potassium Channel Kv1.1, Chain A"/>
    <property type="match status" value="2"/>
</dbReference>
<evidence type="ECO:0000313" key="3">
    <source>
        <dbReference type="Proteomes" id="UP000789706"/>
    </source>
</evidence>
<name>A0A9N9A8K5_9GLOM</name>
<dbReference type="Pfam" id="PF00651">
    <property type="entry name" value="BTB"/>
    <property type="match status" value="2"/>
</dbReference>
<dbReference type="PROSITE" id="PS50097">
    <property type="entry name" value="BTB"/>
    <property type="match status" value="2"/>
</dbReference>
<dbReference type="PANTHER" id="PTHR24410:SF23">
    <property type="entry name" value="BTB DOMAIN-CONTAINING PROTEIN-RELATED"/>
    <property type="match status" value="1"/>
</dbReference>
<evidence type="ECO:0000313" key="2">
    <source>
        <dbReference type="EMBL" id="CAG8521604.1"/>
    </source>
</evidence>
<dbReference type="OrthoDB" id="2367075at2759"/>
<dbReference type="InterPro" id="IPR011333">
    <property type="entry name" value="SKP1/BTB/POZ_sf"/>
</dbReference>
<organism evidence="2 3">
    <name type="scientific">Diversispora eburnea</name>
    <dbReference type="NCBI Taxonomy" id="1213867"/>
    <lineage>
        <taxon>Eukaryota</taxon>
        <taxon>Fungi</taxon>
        <taxon>Fungi incertae sedis</taxon>
        <taxon>Mucoromycota</taxon>
        <taxon>Glomeromycotina</taxon>
        <taxon>Glomeromycetes</taxon>
        <taxon>Diversisporales</taxon>
        <taxon>Diversisporaceae</taxon>
        <taxon>Diversispora</taxon>
    </lineage>
</organism>
<dbReference type="InterPro" id="IPR051481">
    <property type="entry name" value="BTB-POZ/Galectin-3-binding"/>
</dbReference>